<proteinExistence type="predicted"/>
<evidence type="ECO:0000313" key="4">
    <source>
        <dbReference type="Proteomes" id="UP001162131"/>
    </source>
</evidence>
<evidence type="ECO:0000256" key="1">
    <source>
        <dbReference type="SAM" id="Coils"/>
    </source>
</evidence>
<organism evidence="3 4">
    <name type="scientific">Blepharisma stoltei</name>
    <dbReference type="NCBI Taxonomy" id="1481888"/>
    <lineage>
        <taxon>Eukaryota</taxon>
        <taxon>Sar</taxon>
        <taxon>Alveolata</taxon>
        <taxon>Ciliophora</taxon>
        <taxon>Postciliodesmatophora</taxon>
        <taxon>Heterotrichea</taxon>
        <taxon>Heterotrichida</taxon>
        <taxon>Blepharismidae</taxon>
        <taxon>Blepharisma</taxon>
    </lineage>
</organism>
<reference evidence="3" key="1">
    <citation type="submission" date="2021-09" db="EMBL/GenBank/DDBJ databases">
        <authorList>
            <consortium name="AG Swart"/>
            <person name="Singh M."/>
            <person name="Singh A."/>
            <person name="Seah K."/>
            <person name="Emmerich C."/>
        </authorList>
    </citation>
    <scope>NUCLEOTIDE SEQUENCE</scope>
    <source>
        <strain evidence="3">ATCC30299</strain>
    </source>
</reference>
<keyword evidence="4" id="KW-1185">Reference proteome</keyword>
<sequence length="639" mass="73835">MEAFKRDTTADDLQSFDPQDWPNIPRPIIITFALIRKALLNHENGISKLKQSIHHVDVKGETHYNELVKTISNTNDMIVSSEEICKDFTEQKYEKVKKKFEKLQGKIQKENEYRAKSLEDYKWSLNEQLGNINKRIDALPTFAILDELIEEMKAKLKEKLITEVRDTLLNPEIYMMSQRLRLVNSDLENDIELANKKIITETKILEEKIEKINFILNGNNTEIEKKIESNGNALKNEIKKIKDFDEHLKSLVYSQDQQISKLCTALGEKIKKIKASIKEWQNKLEEVKNSIPQVQIMPSPIPLSSIQNIPGVEISSYSPTVSWQQNTFNQKENQEQMAQETKPFQEFQPAQQYQDEAFSPKSLSFKPSQDSILDFQIPVHPTFNIPIEEITEKLKDEIREEISELKIEIYEHIKAHDDKLAKDITDTVKPIENRINNTKGVLENYVKELRDKLAWLPISLNQLEGMNPTEARIFTLEARLRSEENSRIQGFNQILKVLDHSKAQLPPSSRASPEPTHRREVSTPQIPSGRVSTRPRSKIYERRATPGGMCTSDMWKKPSEHKKSLNESDSIHGSKIATHSPLENFLSDDSNAEIFHRYQAHRKFKEIPKSWDLDTFSAQKGMSPVPSKDEITLRSKLSN</sequence>
<comment type="caution">
    <text evidence="3">The sequence shown here is derived from an EMBL/GenBank/DDBJ whole genome shotgun (WGS) entry which is preliminary data.</text>
</comment>
<feature type="coiled-coil region" evidence="1">
    <location>
        <begin position="86"/>
        <end position="113"/>
    </location>
</feature>
<evidence type="ECO:0000256" key="2">
    <source>
        <dbReference type="SAM" id="MobiDB-lite"/>
    </source>
</evidence>
<feature type="region of interest" description="Disordered" evidence="2">
    <location>
        <begin position="617"/>
        <end position="639"/>
    </location>
</feature>
<evidence type="ECO:0000313" key="3">
    <source>
        <dbReference type="EMBL" id="CAG9315719.1"/>
    </source>
</evidence>
<feature type="coiled-coil region" evidence="1">
    <location>
        <begin position="263"/>
        <end position="297"/>
    </location>
</feature>
<name>A0AAU9IU72_9CILI</name>
<keyword evidence="1" id="KW-0175">Coiled coil</keyword>
<protein>
    <submittedName>
        <fullName evidence="3">Uncharacterized protein</fullName>
    </submittedName>
</protein>
<feature type="compositionally biased region" description="Basic and acidic residues" evidence="2">
    <location>
        <begin position="554"/>
        <end position="569"/>
    </location>
</feature>
<feature type="region of interest" description="Disordered" evidence="2">
    <location>
        <begin position="504"/>
        <end position="569"/>
    </location>
</feature>
<dbReference type="AlphaFoldDB" id="A0AAU9IU72"/>
<dbReference type="EMBL" id="CAJZBQ010000014">
    <property type="protein sequence ID" value="CAG9315719.1"/>
    <property type="molecule type" value="Genomic_DNA"/>
</dbReference>
<gene>
    <name evidence="3" type="ORF">BSTOLATCC_MIC14469</name>
</gene>
<dbReference type="Proteomes" id="UP001162131">
    <property type="component" value="Unassembled WGS sequence"/>
</dbReference>
<accession>A0AAU9IU72</accession>